<reference evidence="1 2" key="1">
    <citation type="journal article" date="2024" name="G3 (Bethesda)">
        <title>Genome assembly of Hibiscus sabdariffa L. provides insights into metabolisms of medicinal natural products.</title>
        <authorList>
            <person name="Kim T."/>
        </authorList>
    </citation>
    <scope>NUCLEOTIDE SEQUENCE [LARGE SCALE GENOMIC DNA]</scope>
    <source>
        <strain evidence="1">TK-2024</strain>
        <tissue evidence="1">Old leaves</tissue>
    </source>
</reference>
<evidence type="ECO:0000313" key="1">
    <source>
        <dbReference type="EMBL" id="KAK8988401.1"/>
    </source>
</evidence>
<gene>
    <name evidence="1" type="ORF">V6N11_029792</name>
</gene>
<organism evidence="1 2">
    <name type="scientific">Hibiscus sabdariffa</name>
    <name type="common">roselle</name>
    <dbReference type="NCBI Taxonomy" id="183260"/>
    <lineage>
        <taxon>Eukaryota</taxon>
        <taxon>Viridiplantae</taxon>
        <taxon>Streptophyta</taxon>
        <taxon>Embryophyta</taxon>
        <taxon>Tracheophyta</taxon>
        <taxon>Spermatophyta</taxon>
        <taxon>Magnoliopsida</taxon>
        <taxon>eudicotyledons</taxon>
        <taxon>Gunneridae</taxon>
        <taxon>Pentapetalae</taxon>
        <taxon>rosids</taxon>
        <taxon>malvids</taxon>
        <taxon>Malvales</taxon>
        <taxon>Malvaceae</taxon>
        <taxon>Malvoideae</taxon>
        <taxon>Hibiscus</taxon>
    </lineage>
</organism>
<protein>
    <submittedName>
        <fullName evidence="1">Uncharacterized protein</fullName>
    </submittedName>
</protein>
<dbReference type="Proteomes" id="UP001396334">
    <property type="component" value="Unassembled WGS sequence"/>
</dbReference>
<accession>A0ABR2PJ00</accession>
<keyword evidence="2" id="KW-1185">Reference proteome</keyword>
<evidence type="ECO:0000313" key="2">
    <source>
        <dbReference type="Proteomes" id="UP001396334"/>
    </source>
</evidence>
<sequence>MAATVTDVKQSHSVCFKGEGTVSRALLSFTKCISMDDSASCNTPFDPRTLSYYGKATAGVSVLKDKELTAYLHPESHKICCQTIETWVVPNWKENAATLEVSIKKKNLF</sequence>
<name>A0ABR2PJ00_9ROSI</name>
<comment type="caution">
    <text evidence="1">The sequence shown here is derived from an EMBL/GenBank/DDBJ whole genome shotgun (WGS) entry which is preliminary data.</text>
</comment>
<proteinExistence type="predicted"/>
<dbReference type="EMBL" id="JBBPBN010000057">
    <property type="protein sequence ID" value="KAK8988401.1"/>
    <property type="molecule type" value="Genomic_DNA"/>
</dbReference>